<accession>A0ABN3KMQ1</accession>
<dbReference type="Proteomes" id="UP001500730">
    <property type="component" value="Unassembled WGS sequence"/>
</dbReference>
<name>A0ABN3KMQ1_9MICO</name>
<evidence type="ECO:0000313" key="4">
    <source>
        <dbReference type="Proteomes" id="UP001500730"/>
    </source>
</evidence>
<sequence>MSTAARAHDSSGQGSDESGGQLQGQGKSGGTQRFLDAIERLGNKVPHPALIFLALIIGVIVLSHVLHLTGASVTTDVGEPGSVPAVPDYEGGTTVPGYPHPPTGAVPDYHLERETITANSLLTGDGIRFIFTTAVQNFNDFGVVAVILVAMIGVGVAEEAGLIAALIRTMVKVAPRGAITFIIVLLGGISSVASDAGYLVLIPLGAAAFVSLGRHPLAGIAAAYASVSAAFFVNVLITPADGIITEVTNETIGLVAPGVTLNVTQNFFFSTASLVFCALVMTWVTERLLEPRLGRWDSSEAAEEAPAETVQTDEEVALQSRGLRMSLIWTLVAVVVVTLLTALPDAPLRNPETGEIFGSSPFMSSLLFIISMLFLAAGLGYGRGAQTLTGSTNVINAIVKTFNGLGGLIFLMLLIAQFIAYFNYSNISKLAATGLADLLESANIGALALLVGFILLVAVIDLIMPGVIPKWAILAPIFIPLFYRLGIAPQTVIAAYRVGDGPMNVITPLMVYLPFIVLVCQRYERRSGLGTVVSMMIPYTAIVLVTWIIFFVVWYLVGIPWGPGAPVHLN</sequence>
<feature type="compositionally biased region" description="Low complexity" evidence="1">
    <location>
        <begin position="10"/>
        <end position="20"/>
    </location>
</feature>
<dbReference type="InterPro" id="IPR004697">
    <property type="entry name" value="AbgT"/>
</dbReference>
<dbReference type="EMBL" id="BAAARE010000001">
    <property type="protein sequence ID" value="GAA2467305.1"/>
    <property type="molecule type" value="Genomic_DNA"/>
</dbReference>
<evidence type="ECO:0000256" key="1">
    <source>
        <dbReference type="SAM" id="MobiDB-lite"/>
    </source>
</evidence>
<keyword evidence="4" id="KW-1185">Reference proteome</keyword>
<feature type="transmembrane region" description="Helical" evidence="2">
    <location>
        <begin position="444"/>
        <end position="464"/>
    </location>
</feature>
<protein>
    <submittedName>
        <fullName evidence="3">AbgT family transporter</fullName>
    </submittedName>
</protein>
<feature type="transmembrane region" description="Helical" evidence="2">
    <location>
        <begin position="173"/>
        <end position="190"/>
    </location>
</feature>
<comment type="caution">
    <text evidence="3">The sequence shown here is derived from an EMBL/GenBank/DDBJ whole genome shotgun (WGS) entry which is preliminary data.</text>
</comment>
<keyword evidence="2" id="KW-0812">Transmembrane</keyword>
<feature type="transmembrane region" description="Helical" evidence="2">
    <location>
        <begin position="532"/>
        <end position="557"/>
    </location>
</feature>
<evidence type="ECO:0000313" key="3">
    <source>
        <dbReference type="EMBL" id="GAA2467305.1"/>
    </source>
</evidence>
<feature type="transmembrane region" description="Helical" evidence="2">
    <location>
        <begin position="502"/>
        <end position="520"/>
    </location>
</feature>
<reference evidence="3 4" key="1">
    <citation type="journal article" date="2019" name="Int. J. Syst. Evol. Microbiol.">
        <title>The Global Catalogue of Microorganisms (GCM) 10K type strain sequencing project: providing services to taxonomists for standard genome sequencing and annotation.</title>
        <authorList>
            <consortium name="The Broad Institute Genomics Platform"/>
            <consortium name="The Broad Institute Genome Sequencing Center for Infectious Disease"/>
            <person name="Wu L."/>
            <person name="Ma J."/>
        </authorList>
    </citation>
    <scope>NUCLEOTIDE SEQUENCE [LARGE SCALE GENOMIC DNA]</scope>
    <source>
        <strain evidence="3 4">JCM 16259</strain>
    </source>
</reference>
<feature type="transmembrane region" description="Helical" evidence="2">
    <location>
        <begin position="363"/>
        <end position="381"/>
    </location>
</feature>
<dbReference type="PANTHER" id="PTHR30282:SF0">
    <property type="entry name" value="P-AMINOBENZOYL-GLUTAMATE TRANSPORT PROTEIN"/>
    <property type="match status" value="1"/>
</dbReference>
<feature type="transmembrane region" description="Helical" evidence="2">
    <location>
        <begin position="220"/>
        <end position="237"/>
    </location>
</feature>
<organism evidence="3 4">
    <name type="scientific">Terrabacter carboxydivorans</name>
    <dbReference type="NCBI Taxonomy" id="619730"/>
    <lineage>
        <taxon>Bacteria</taxon>
        <taxon>Bacillati</taxon>
        <taxon>Actinomycetota</taxon>
        <taxon>Actinomycetes</taxon>
        <taxon>Micrococcales</taxon>
        <taxon>Intrasporangiaceae</taxon>
        <taxon>Terrabacter</taxon>
    </lineage>
</organism>
<keyword evidence="2" id="KW-0472">Membrane</keyword>
<evidence type="ECO:0000256" key="2">
    <source>
        <dbReference type="SAM" id="Phobius"/>
    </source>
</evidence>
<gene>
    <name evidence="3" type="ORF">GCM10009858_00560</name>
</gene>
<feature type="region of interest" description="Disordered" evidence="1">
    <location>
        <begin position="1"/>
        <end position="30"/>
    </location>
</feature>
<dbReference type="RefSeq" id="WP_344252109.1">
    <property type="nucleotide sequence ID" value="NZ_BAAARE010000001.1"/>
</dbReference>
<feature type="transmembrane region" description="Helical" evidence="2">
    <location>
        <begin position="471"/>
        <end position="496"/>
    </location>
</feature>
<feature type="transmembrane region" description="Helical" evidence="2">
    <location>
        <begin position="141"/>
        <end position="166"/>
    </location>
</feature>
<feature type="transmembrane region" description="Helical" evidence="2">
    <location>
        <begin position="402"/>
        <end position="424"/>
    </location>
</feature>
<feature type="transmembrane region" description="Helical" evidence="2">
    <location>
        <begin position="326"/>
        <end position="343"/>
    </location>
</feature>
<proteinExistence type="predicted"/>
<feature type="transmembrane region" description="Helical" evidence="2">
    <location>
        <begin position="49"/>
        <end position="66"/>
    </location>
</feature>
<keyword evidence="2" id="KW-1133">Transmembrane helix</keyword>
<dbReference type="PANTHER" id="PTHR30282">
    <property type="entry name" value="P-AMINOBENZOYL GLUTAMATE TRANSPORTER"/>
    <property type="match status" value="1"/>
</dbReference>
<dbReference type="Pfam" id="PF03806">
    <property type="entry name" value="ABG_transport"/>
    <property type="match status" value="1"/>
</dbReference>